<evidence type="ECO:0000256" key="3">
    <source>
        <dbReference type="ARBA" id="ARBA00022801"/>
    </source>
</evidence>
<gene>
    <name evidence="6" type="ORF">D0X99_05955</name>
</gene>
<dbReference type="PANTHER" id="PTHR11079:SF161">
    <property type="entry name" value="CMP_DCMP-TYPE DEAMINASE DOMAIN-CONTAINING PROTEIN"/>
    <property type="match status" value="1"/>
</dbReference>
<evidence type="ECO:0000256" key="1">
    <source>
        <dbReference type="ARBA" id="ARBA00006576"/>
    </source>
</evidence>
<organism evidence="6 7">
    <name type="scientific">Algoriphagus lacus</name>
    <dbReference type="NCBI Taxonomy" id="2056311"/>
    <lineage>
        <taxon>Bacteria</taxon>
        <taxon>Pseudomonadati</taxon>
        <taxon>Bacteroidota</taxon>
        <taxon>Cytophagia</taxon>
        <taxon>Cytophagales</taxon>
        <taxon>Cyclobacteriaceae</taxon>
        <taxon>Algoriphagus</taxon>
    </lineage>
</organism>
<feature type="domain" description="CMP/dCMP-type deaminase" evidence="5">
    <location>
        <begin position="3"/>
        <end position="117"/>
    </location>
</feature>
<dbReference type="PROSITE" id="PS00903">
    <property type="entry name" value="CYT_DCMP_DEAMINASES_1"/>
    <property type="match status" value="1"/>
</dbReference>
<dbReference type="GO" id="GO:0008270">
    <property type="term" value="F:zinc ion binding"/>
    <property type="evidence" value="ECO:0007669"/>
    <property type="project" value="InterPro"/>
</dbReference>
<evidence type="ECO:0000313" key="6">
    <source>
        <dbReference type="EMBL" id="RIW17285.1"/>
    </source>
</evidence>
<dbReference type="EMBL" id="QXML01000002">
    <property type="protein sequence ID" value="RIW17285.1"/>
    <property type="molecule type" value="Genomic_DNA"/>
</dbReference>
<keyword evidence="4" id="KW-0862">Zinc</keyword>
<keyword evidence="2" id="KW-0479">Metal-binding</keyword>
<comment type="caution">
    <text evidence="6">The sequence shown here is derived from an EMBL/GenBank/DDBJ whole genome shotgun (WGS) entry which is preliminary data.</text>
</comment>
<dbReference type="InterPro" id="IPR016193">
    <property type="entry name" value="Cytidine_deaminase-like"/>
</dbReference>
<dbReference type="CDD" id="cd01285">
    <property type="entry name" value="nucleoside_deaminase"/>
    <property type="match status" value="1"/>
</dbReference>
<evidence type="ECO:0000256" key="2">
    <source>
        <dbReference type="ARBA" id="ARBA00022723"/>
    </source>
</evidence>
<dbReference type="GO" id="GO:0047974">
    <property type="term" value="F:guanosine deaminase activity"/>
    <property type="evidence" value="ECO:0007669"/>
    <property type="project" value="TreeGrafter"/>
</dbReference>
<dbReference type="InterPro" id="IPR002125">
    <property type="entry name" value="CMP_dCMP_dom"/>
</dbReference>
<dbReference type="Gene3D" id="3.40.140.10">
    <property type="entry name" value="Cytidine Deaminase, domain 2"/>
    <property type="match status" value="1"/>
</dbReference>
<dbReference type="RefSeq" id="WP_119476724.1">
    <property type="nucleotide sequence ID" value="NZ_QXML01000002.1"/>
</dbReference>
<evidence type="ECO:0000256" key="4">
    <source>
        <dbReference type="ARBA" id="ARBA00022833"/>
    </source>
</evidence>
<dbReference type="FunFam" id="3.40.140.10:FF:000011">
    <property type="entry name" value="tRNA-specific adenosine deaminase"/>
    <property type="match status" value="1"/>
</dbReference>
<keyword evidence="3" id="KW-0378">Hydrolase</keyword>
<reference evidence="6 7" key="1">
    <citation type="submission" date="2018-09" db="EMBL/GenBank/DDBJ databases">
        <authorList>
            <person name="Wang X."/>
            <person name="Du Z."/>
        </authorList>
    </citation>
    <scope>NUCLEOTIDE SEQUENCE [LARGE SCALE GENOMIC DNA]</scope>
    <source>
        <strain evidence="6 7">N3</strain>
    </source>
</reference>
<dbReference type="PANTHER" id="PTHR11079">
    <property type="entry name" value="CYTOSINE DEAMINASE FAMILY MEMBER"/>
    <property type="match status" value="1"/>
</dbReference>
<proteinExistence type="inferred from homology"/>
<dbReference type="Proteomes" id="UP000283522">
    <property type="component" value="Unassembled WGS sequence"/>
</dbReference>
<dbReference type="GO" id="GO:0006152">
    <property type="term" value="P:purine nucleoside catabolic process"/>
    <property type="evidence" value="ECO:0007669"/>
    <property type="project" value="TreeGrafter"/>
</dbReference>
<name>A0A418PUR1_9BACT</name>
<dbReference type="OrthoDB" id="9802676at2"/>
<dbReference type="InterPro" id="IPR016192">
    <property type="entry name" value="APOBEC/CMP_deaminase_Zn-bd"/>
</dbReference>
<keyword evidence="7" id="KW-1185">Reference proteome</keyword>
<dbReference type="PROSITE" id="PS51747">
    <property type="entry name" value="CYT_DCMP_DEAMINASES_2"/>
    <property type="match status" value="1"/>
</dbReference>
<sequence length="158" mass="17599">MTESQKNFMLQAIELAKEGMLAGNGGPFGCVIVKDGKIIGKGSNMVLKTNDPTAHAEVVAIREACKNLDNFQLDGCEVYTSCEPCPMCLGAIFWARPARVFYACTKEDAADAGFDDDFIYQEIEVKPSDRKIPMIPFLREESLKAFELWKEKGDKTLY</sequence>
<evidence type="ECO:0000313" key="7">
    <source>
        <dbReference type="Proteomes" id="UP000283522"/>
    </source>
</evidence>
<protein>
    <submittedName>
        <fullName evidence="6">Nucleoside deaminase</fullName>
    </submittedName>
</protein>
<accession>A0A418PUR1</accession>
<dbReference type="Pfam" id="PF00383">
    <property type="entry name" value="dCMP_cyt_deam_1"/>
    <property type="match status" value="1"/>
</dbReference>
<dbReference type="SUPFAM" id="SSF53927">
    <property type="entry name" value="Cytidine deaminase-like"/>
    <property type="match status" value="1"/>
</dbReference>
<dbReference type="AlphaFoldDB" id="A0A418PUR1"/>
<comment type="similarity">
    <text evidence="1">Belongs to the cytidine and deoxycytidylate deaminase family.</text>
</comment>
<evidence type="ECO:0000259" key="5">
    <source>
        <dbReference type="PROSITE" id="PS51747"/>
    </source>
</evidence>